<keyword evidence="10" id="KW-1185">Reference proteome</keyword>
<evidence type="ECO:0000256" key="2">
    <source>
        <dbReference type="ARBA" id="ARBA00022448"/>
    </source>
</evidence>
<dbReference type="SUPFAM" id="SSF161098">
    <property type="entry name" value="MetI-like"/>
    <property type="match status" value="1"/>
</dbReference>
<dbReference type="EMBL" id="FNMZ01000008">
    <property type="protein sequence ID" value="SDX68873.1"/>
    <property type="molecule type" value="Genomic_DNA"/>
</dbReference>
<dbReference type="PANTHER" id="PTHR30151">
    <property type="entry name" value="ALKANE SULFONATE ABC TRANSPORTER-RELATED, MEMBRANE SUBUNIT"/>
    <property type="match status" value="1"/>
</dbReference>
<comment type="subcellular location">
    <subcellularLocation>
        <location evidence="1 7">Cell membrane</location>
        <topology evidence="1 7">Multi-pass membrane protein</topology>
    </subcellularLocation>
</comment>
<dbReference type="AlphaFoldDB" id="A0A1H3DQT3"/>
<keyword evidence="4 7" id="KW-0812">Transmembrane</keyword>
<organism evidence="9 10">
    <name type="scientific">Albimonas donghaensis</name>
    <dbReference type="NCBI Taxonomy" id="356660"/>
    <lineage>
        <taxon>Bacteria</taxon>
        <taxon>Pseudomonadati</taxon>
        <taxon>Pseudomonadota</taxon>
        <taxon>Alphaproteobacteria</taxon>
        <taxon>Rhodobacterales</taxon>
        <taxon>Paracoccaceae</taxon>
        <taxon>Albimonas</taxon>
    </lineage>
</organism>
<dbReference type="Gene3D" id="1.10.3720.10">
    <property type="entry name" value="MetI-like"/>
    <property type="match status" value="1"/>
</dbReference>
<dbReference type="RefSeq" id="WP_092684233.1">
    <property type="nucleotide sequence ID" value="NZ_FNMZ01000008.1"/>
</dbReference>
<evidence type="ECO:0000256" key="3">
    <source>
        <dbReference type="ARBA" id="ARBA00022475"/>
    </source>
</evidence>
<dbReference type="GO" id="GO:0005886">
    <property type="term" value="C:plasma membrane"/>
    <property type="evidence" value="ECO:0007669"/>
    <property type="project" value="UniProtKB-SubCell"/>
</dbReference>
<sequence length="249" mass="27082">MSLAGFLRTLLIVGAVAALEIACRTGAIKPTMVVAPSAMALGVVEALRDPEFWRHFGVSVQAVAIAMVIAVTGGFCIGFMLTRVPPLRRAVSPFLASYYSIPHIAFYPLLIVIFGLGRTPLIFLATMFAMVAMILATMAGLDRVPAVLAKTARVHRLGLVDEILRVRLPAAAPHILSGLKLAVAYSFIGVIAGEFIMSTEGIGHEIAYAYDNFNNQRMYALILIVLTLVTSFNMSVFAWERRMLKRRGL</sequence>
<dbReference type="STRING" id="356660.SAMN05444336_108111"/>
<dbReference type="GO" id="GO:0055085">
    <property type="term" value="P:transmembrane transport"/>
    <property type="evidence" value="ECO:0007669"/>
    <property type="project" value="InterPro"/>
</dbReference>
<evidence type="ECO:0000256" key="1">
    <source>
        <dbReference type="ARBA" id="ARBA00004651"/>
    </source>
</evidence>
<feature type="transmembrane region" description="Helical" evidence="7">
    <location>
        <begin position="94"/>
        <end position="115"/>
    </location>
</feature>
<feature type="transmembrane region" description="Helical" evidence="7">
    <location>
        <begin position="58"/>
        <end position="82"/>
    </location>
</feature>
<dbReference type="InterPro" id="IPR000515">
    <property type="entry name" value="MetI-like"/>
</dbReference>
<dbReference type="PROSITE" id="PS50928">
    <property type="entry name" value="ABC_TM1"/>
    <property type="match status" value="1"/>
</dbReference>
<dbReference type="InterPro" id="IPR035906">
    <property type="entry name" value="MetI-like_sf"/>
</dbReference>
<gene>
    <name evidence="9" type="ORF">SAMN05444336_108111</name>
</gene>
<feature type="transmembrane region" description="Helical" evidence="7">
    <location>
        <begin position="121"/>
        <end position="141"/>
    </location>
</feature>
<accession>A0A1H3DQT3</accession>
<keyword evidence="5 7" id="KW-1133">Transmembrane helix</keyword>
<comment type="similarity">
    <text evidence="7">Belongs to the binding-protein-dependent transport system permease family.</text>
</comment>
<dbReference type="Proteomes" id="UP000199118">
    <property type="component" value="Unassembled WGS sequence"/>
</dbReference>
<evidence type="ECO:0000256" key="5">
    <source>
        <dbReference type="ARBA" id="ARBA00022989"/>
    </source>
</evidence>
<dbReference type="PANTHER" id="PTHR30151:SF0">
    <property type="entry name" value="ABC TRANSPORTER PERMEASE PROTEIN MJ0413-RELATED"/>
    <property type="match status" value="1"/>
</dbReference>
<evidence type="ECO:0000256" key="7">
    <source>
        <dbReference type="RuleBase" id="RU363032"/>
    </source>
</evidence>
<feature type="transmembrane region" description="Helical" evidence="7">
    <location>
        <begin position="218"/>
        <end position="239"/>
    </location>
</feature>
<dbReference type="CDD" id="cd06261">
    <property type="entry name" value="TM_PBP2"/>
    <property type="match status" value="1"/>
</dbReference>
<evidence type="ECO:0000313" key="10">
    <source>
        <dbReference type="Proteomes" id="UP000199118"/>
    </source>
</evidence>
<keyword evidence="3" id="KW-1003">Cell membrane</keyword>
<keyword evidence="2 7" id="KW-0813">Transport</keyword>
<dbReference type="Pfam" id="PF00528">
    <property type="entry name" value="BPD_transp_1"/>
    <property type="match status" value="1"/>
</dbReference>
<evidence type="ECO:0000259" key="8">
    <source>
        <dbReference type="PROSITE" id="PS50928"/>
    </source>
</evidence>
<proteinExistence type="inferred from homology"/>
<evidence type="ECO:0000256" key="4">
    <source>
        <dbReference type="ARBA" id="ARBA00022692"/>
    </source>
</evidence>
<reference evidence="9 10" key="1">
    <citation type="submission" date="2016-10" db="EMBL/GenBank/DDBJ databases">
        <authorList>
            <person name="de Groot N.N."/>
        </authorList>
    </citation>
    <scope>NUCLEOTIDE SEQUENCE [LARGE SCALE GENOMIC DNA]</scope>
    <source>
        <strain evidence="9 10">DSM 17890</strain>
    </source>
</reference>
<dbReference type="OrthoDB" id="8138334at2"/>
<evidence type="ECO:0000256" key="6">
    <source>
        <dbReference type="ARBA" id="ARBA00023136"/>
    </source>
</evidence>
<evidence type="ECO:0000313" key="9">
    <source>
        <dbReference type="EMBL" id="SDX68873.1"/>
    </source>
</evidence>
<name>A0A1H3DQT3_9RHOB</name>
<feature type="domain" description="ABC transmembrane type-1" evidence="8">
    <location>
        <begin position="56"/>
        <end position="238"/>
    </location>
</feature>
<keyword evidence="6 7" id="KW-0472">Membrane</keyword>
<feature type="transmembrane region" description="Helical" evidence="7">
    <location>
        <begin position="175"/>
        <end position="198"/>
    </location>
</feature>
<protein>
    <submittedName>
        <fullName evidence="9">NitT/TauT family transport system permease protein</fullName>
    </submittedName>
</protein>